<keyword evidence="2" id="KW-0963">Cytoplasm</keyword>
<comment type="subcellular location">
    <subcellularLocation>
        <location evidence="2">Cytoplasm</location>
    </subcellularLocation>
</comment>
<sequence>MAREFSRTDRVGQQVHKEVASILQNEVKHRIPELIMVTVSGVEVSRDLAHAKVFVTFYDNDEKVVEANLKLLQEQKGMVRSLLAKRLRMRSVPAIHFFRDASLTEGIRISNLVSQTIADDKRRAGEEPSDTDEQD</sequence>
<dbReference type="Gene3D" id="3.30.300.20">
    <property type="match status" value="1"/>
</dbReference>
<name>A0ABT7SWJ1_9ALTE</name>
<gene>
    <name evidence="2 3" type="primary">rbfA</name>
    <name evidence="3" type="ORF">QTP81_08015</name>
</gene>
<dbReference type="HAMAP" id="MF_00003">
    <property type="entry name" value="RbfA"/>
    <property type="match status" value="1"/>
</dbReference>
<evidence type="ECO:0000313" key="3">
    <source>
        <dbReference type="EMBL" id="MDM7860538.1"/>
    </source>
</evidence>
<proteinExistence type="inferred from homology"/>
<dbReference type="InterPro" id="IPR000238">
    <property type="entry name" value="RbfA"/>
</dbReference>
<organism evidence="3 4">
    <name type="scientific">Alteromonas arenosi</name>
    <dbReference type="NCBI Taxonomy" id="3055817"/>
    <lineage>
        <taxon>Bacteria</taxon>
        <taxon>Pseudomonadati</taxon>
        <taxon>Pseudomonadota</taxon>
        <taxon>Gammaproteobacteria</taxon>
        <taxon>Alteromonadales</taxon>
        <taxon>Alteromonadaceae</taxon>
        <taxon>Alteromonas/Salinimonas group</taxon>
        <taxon>Alteromonas</taxon>
    </lineage>
</organism>
<comment type="caution">
    <text evidence="3">The sequence shown here is derived from an EMBL/GenBank/DDBJ whole genome shotgun (WGS) entry which is preliminary data.</text>
</comment>
<comment type="subunit">
    <text evidence="2">Monomer. Binds 30S ribosomal subunits, but not 50S ribosomal subunits or 70S ribosomes.</text>
</comment>
<comment type="similarity">
    <text evidence="2">Belongs to the RbfA family.</text>
</comment>
<evidence type="ECO:0000256" key="2">
    <source>
        <dbReference type="HAMAP-Rule" id="MF_00003"/>
    </source>
</evidence>
<protein>
    <recommendedName>
        <fullName evidence="2">Ribosome-binding factor A</fullName>
    </recommendedName>
</protein>
<evidence type="ECO:0000256" key="1">
    <source>
        <dbReference type="ARBA" id="ARBA00022517"/>
    </source>
</evidence>
<dbReference type="Pfam" id="PF02033">
    <property type="entry name" value="RBFA"/>
    <property type="match status" value="1"/>
</dbReference>
<keyword evidence="4" id="KW-1185">Reference proteome</keyword>
<dbReference type="PANTHER" id="PTHR33515:SF1">
    <property type="entry name" value="RIBOSOME-BINDING FACTOR A, CHLOROPLASTIC-RELATED"/>
    <property type="match status" value="1"/>
</dbReference>
<dbReference type="RefSeq" id="WP_289364834.1">
    <property type="nucleotide sequence ID" value="NZ_JAUCBP010000007.1"/>
</dbReference>
<dbReference type="InterPro" id="IPR020053">
    <property type="entry name" value="Ribosome-bd_factorA_CS"/>
</dbReference>
<dbReference type="EMBL" id="JAUCBP010000007">
    <property type="protein sequence ID" value="MDM7860538.1"/>
    <property type="molecule type" value="Genomic_DNA"/>
</dbReference>
<dbReference type="PANTHER" id="PTHR33515">
    <property type="entry name" value="RIBOSOME-BINDING FACTOR A, CHLOROPLASTIC-RELATED"/>
    <property type="match status" value="1"/>
</dbReference>
<dbReference type="NCBIfam" id="TIGR00082">
    <property type="entry name" value="rbfA"/>
    <property type="match status" value="1"/>
</dbReference>
<dbReference type="InterPro" id="IPR015946">
    <property type="entry name" value="KH_dom-like_a/b"/>
</dbReference>
<dbReference type="InterPro" id="IPR023799">
    <property type="entry name" value="RbfA_dom_sf"/>
</dbReference>
<dbReference type="Proteomes" id="UP001234343">
    <property type="component" value="Unassembled WGS sequence"/>
</dbReference>
<reference evidence="3 4" key="1">
    <citation type="submission" date="2023-06" db="EMBL/GenBank/DDBJ databases">
        <title>Alteromonas sp. ASW11-36 isolated from intertidal sand.</title>
        <authorList>
            <person name="Li Y."/>
        </authorList>
    </citation>
    <scope>NUCLEOTIDE SEQUENCE [LARGE SCALE GENOMIC DNA]</scope>
    <source>
        <strain evidence="3 4">ASW11-36</strain>
    </source>
</reference>
<evidence type="ECO:0000313" key="4">
    <source>
        <dbReference type="Proteomes" id="UP001234343"/>
    </source>
</evidence>
<comment type="function">
    <text evidence="2">One of several proteins that assist in the late maturation steps of the functional core of the 30S ribosomal subunit. Associates with free 30S ribosomal subunits (but not with 30S subunits that are part of 70S ribosomes or polysomes). Required for efficient processing of 16S rRNA. May interact with the 5'-terminal helix region of 16S rRNA.</text>
</comment>
<accession>A0ABT7SWJ1</accession>
<dbReference type="PROSITE" id="PS01319">
    <property type="entry name" value="RBFA"/>
    <property type="match status" value="1"/>
</dbReference>
<dbReference type="SUPFAM" id="SSF89919">
    <property type="entry name" value="Ribosome-binding factor A, RbfA"/>
    <property type="match status" value="1"/>
</dbReference>
<keyword evidence="1 2" id="KW-0690">Ribosome biogenesis</keyword>